<gene>
    <name evidence="1" type="ORF">C427_1751</name>
</gene>
<proteinExistence type="predicted"/>
<organism evidence="1 2">
    <name type="scientific">Paraglaciecola psychrophila 170</name>
    <dbReference type="NCBI Taxonomy" id="1129794"/>
    <lineage>
        <taxon>Bacteria</taxon>
        <taxon>Pseudomonadati</taxon>
        <taxon>Pseudomonadota</taxon>
        <taxon>Gammaproteobacteria</taxon>
        <taxon>Alteromonadales</taxon>
        <taxon>Alteromonadaceae</taxon>
        <taxon>Paraglaciecola</taxon>
    </lineage>
</organism>
<dbReference type="KEGG" id="gps:C427_1751"/>
<dbReference type="PATRIC" id="fig|1129794.4.peg.1736"/>
<dbReference type="HOGENOM" id="CLU_1642116_0_0_6"/>
<reference evidence="1 2" key="1">
    <citation type="journal article" date="2013" name="Genome Announc.">
        <title>Complete Genome Sequence of Glaciecola psychrophila Strain 170T.</title>
        <authorList>
            <person name="Yin J."/>
            <person name="Chen J."/>
            <person name="Liu G."/>
            <person name="Yu Y."/>
            <person name="Song L."/>
            <person name="Wang X."/>
            <person name="Qu X."/>
        </authorList>
    </citation>
    <scope>NUCLEOTIDE SEQUENCE [LARGE SCALE GENOMIC DNA]</scope>
    <source>
        <strain evidence="1 2">170</strain>
    </source>
</reference>
<name>M4RJU6_9ALTE</name>
<dbReference type="STRING" id="1129794.C427_1751"/>
<dbReference type="Proteomes" id="UP000011864">
    <property type="component" value="Chromosome"/>
</dbReference>
<evidence type="ECO:0008006" key="3">
    <source>
        <dbReference type="Google" id="ProtNLM"/>
    </source>
</evidence>
<evidence type="ECO:0000313" key="1">
    <source>
        <dbReference type="EMBL" id="AGH43860.1"/>
    </source>
</evidence>
<protein>
    <recommendedName>
        <fullName evidence="3">PepSY domain-containing protein</fullName>
    </recommendedName>
</protein>
<sequence length="161" mass="18529">MLFIGIQFVIWSATGAYMVFFDIDYIHGDSLVVNHQDKIEPHDIQYSLSTLFNEYPNAENIRLATFLQQTVYRFVINTENVPVQFLLDARSGELLSPIPESKAIEAAYYYSTLGKVKSVELITDNPPFELSPRALPAWRINFDVFGCTLYLCFSINRRTCR</sequence>
<keyword evidence="2" id="KW-1185">Reference proteome</keyword>
<accession>M4RJU6</accession>
<dbReference type="eggNOG" id="COG3182">
    <property type="taxonomic scope" value="Bacteria"/>
</dbReference>
<dbReference type="AlphaFoldDB" id="M4RJU6"/>
<evidence type="ECO:0000313" key="2">
    <source>
        <dbReference type="Proteomes" id="UP000011864"/>
    </source>
</evidence>
<dbReference type="EMBL" id="CP003837">
    <property type="protein sequence ID" value="AGH43860.1"/>
    <property type="molecule type" value="Genomic_DNA"/>
</dbReference>